<feature type="chain" id="PRO_5044922069" description="Phosphatidylserine decarboxylase alpha chain" evidence="11">
    <location>
        <begin position="256"/>
        <end position="293"/>
    </location>
</feature>
<feature type="active site" description="Charge relay system; for autoendoproteolytic cleavage activity" evidence="11">
    <location>
        <position position="112"/>
    </location>
</feature>
<keyword evidence="4 11" id="KW-0443">Lipid metabolism</keyword>
<comment type="function">
    <text evidence="11">Catalyzes the formation of phosphatidylethanolamine (PtdEtn) from phosphatidylserine (PtdSer).</text>
</comment>
<dbReference type="EMBL" id="JBHTJM010000009">
    <property type="protein sequence ID" value="MFD0964685.1"/>
    <property type="molecule type" value="Genomic_DNA"/>
</dbReference>
<feature type="chain" id="PRO_5044922070" description="Phosphatidylserine decarboxylase beta chain" evidence="11">
    <location>
        <begin position="1"/>
        <end position="255"/>
    </location>
</feature>
<keyword evidence="10 11" id="KW-0670">Pyruvate</keyword>
<comment type="pathway">
    <text evidence="11">Phospholipid metabolism; phosphatidylethanolamine biosynthesis; phosphatidylethanolamine from CDP-diacylglycerol: step 2/2.</text>
</comment>
<feature type="modified residue" description="Pyruvic acid (Ser); by autocatalysis" evidence="11">
    <location>
        <position position="256"/>
    </location>
</feature>
<gene>
    <name evidence="12" type="primary">asd</name>
    <name evidence="11" type="synonym">psd</name>
    <name evidence="12" type="ORF">ACFQ1O_11780</name>
</gene>
<feature type="site" description="Cleavage (non-hydrolytic); by autocatalysis" evidence="11">
    <location>
        <begin position="255"/>
        <end position="256"/>
    </location>
</feature>
<evidence type="ECO:0000256" key="5">
    <source>
        <dbReference type="ARBA" id="ARBA00023136"/>
    </source>
</evidence>
<comment type="PTM">
    <text evidence="11">Is synthesized initially as an inactive proenzyme. Formation of the active enzyme involves a self-maturation process in which the active site pyruvoyl group is generated from an internal serine residue via an autocatalytic post-translational modification. Two non-identical subunits are generated from the proenzyme in this reaction, and the pyruvate is formed at the N-terminus of the alpha chain, which is derived from the carboxyl end of the proenzyme. The autoendoproteolytic cleavage occurs by a canonical serine protease mechanism, in which the side chain hydroxyl group of the serine supplies its oxygen atom to form the C-terminus of the beta chain, while the remainder of the serine residue undergoes an oxidative deamination to produce ammonia and the pyruvoyl prosthetic group on the alpha chain. During this reaction, the Ser that is part of the protease active site of the proenzyme becomes the pyruvoyl prosthetic group, which constitutes an essential element of the active site of the mature decarboxylase.</text>
</comment>
<proteinExistence type="inferred from homology"/>
<evidence type="ECO:0000256" key="3">
    <source>
        <dbReference type="ARBA" id="ARBA00022793"/>
    </source>
</evidence>
<evidence type="ECO:0000313" key="13">
    <source>
        <dbReference type="Proteomes" id="UP001596997"/>
    </source>
</evidence>
<evidence type="ECO:0000313" key="12">
    <source>
        <dbReference type="EMBL" id="MFD0964685.1"/>
    </source>
</evidence>
<evidence type="ECO:0000256" key="1">
    <source>
        <dbReference type="ARBA" id="ARBA00005189"/>
    </source>
</evidence>
<evidence type="ECO:0000256" key="9">
    <source>
        <dbReference type="ARBA" id="ARBA00023264"/>
    </source>
</evidence>
<evidence type="ECO:0000256" key="8">
    <source>
        <dbReference type="ARBA" id="ARBA00023239"/>
    </source>
</evidence>
<evidence type="ECO:0000256" key="2">
    <source>
        <dbReference type="ARBA" id="ARBA00022516"/>
    </source>
</evidence>
<dbReference type="Pfam" id="PF02666">
    <property type="entry name" value="PS_Dcarbxylase"/>
    <property type="match status" value="1"/>
</dbReference>
<evidence type="ECO:0000256" key="4">
    <source>
        <dbReference type="ARBA" id="ARBA00023098"/>
    </source>
</evidence>
<keyword evidence="11" id="KW-1003">Cell membrane</keyword>
<dbReference type="InterPro" id="IPR033179">
    <property type="entry name" value="PSD_type2_pro"/>
</dbReference>
<dbReference type="PANTHER" id="PTHR10067">
    <property type="entry name" value="PHOSPHATIDYLSERINE DECARBOXYLASE"/>
    <property type="match status" value="1"/>
</dbReference>
<keyword evidence="8 11" id="KW-0456">Lyase</keyword>
<dbReference type="NCBIfam" id="TIGR00163">
    <property type="entry name" value="PS_decarb"/>
    <property type="match status" value="1"/>
</dbReference>
<keyword evidence="6 11" id="KW-0865">Zymogen</keyword>
<comment type="subcellular location">
    <subcellularLocation>
        <location evidence="11">Cell membrane</location>
        <topology evidence="11">Peripheral membrane protein</topology>
    </subcellularLocation>
</comment>
<dbReference type="EC" id="4.1.1.65" evidence="11"/>
<reference evidence="13" key="1">
    <citation type="journal article" date="2019" name="Int. J. Syst. Evol. Microbiol.">
        <title>The Global Catalogue of Microorganisms (GCM) 10K type strain sequencing project: providing services to taxonomists for standard genome sequencing and annotation.</title>
        <authorList>
            <consortium name="The Broad Institute Genomics Platform"/>
            <consortium name="The Broad Institute Genome Sequencing Center for Infectious Disease"/>
            <person name="Wu L."/>
            <person name="Ma J."/>
        </authorList>
    </citation>
    <scope>NUCLEOTIDE SEQUENCE [LARGE SCALE GENOMIC DNA]</scope>
    <source>
        <strain evidence="13">CCUG 62114</strain>
    </source>
</reference>
<keyword evidence="5 11" id="KW-0472">Membrane</keyword>
<comment type="caution">
    <text evidence="12">The sequence shown here is derived from an EMBL/GenBank/DDBJ whole genome shotgun (WGS) entry which is preliminary data.</text>
</comment>
<protein>
    <recommendedName>
        <fullName evidence="11">Phosphatidylserine decarboxylase proenzyme</fullName>
        <ecNumber evidence="11">4.1.1.65</ecNumber>
    </recommendedName>
    <component>
        <recommendedName>
            <fullName evidence="11">Phosphatidylserine decarboxylase alpha chain</fullName>
        </recommendedName>
    </component>
    <component>
        <recommendedName>
            <fullName evidence="11">Phosphatidylserine decarboxylase beta chain</fullName>
        </recommendedName>
    </component>
</protein>
<organism evidence="12 13">
    <name type="scientific">Pseudofulvibacter geojedonensis</name>
    <dbReference type="NCBI Taxonomy" id="1123758"/>
    <lineage>
        <taxon>Bacteria</taxon>
        <taxon>Pseudomonadati</taxon>
        <taxon>Bacteroidota</taxon>
        <taxon>Flavobacteriia</taxon>
        <taxon>Flavobacteriales</taxon>
        <taxon>Flavobacteriaceae</taxon>
        <taxon>Pseudofulvibacter</taxon>
    </lineage>
</organism>
<keyword evidence="2 11" id="KW-0444">Lipid biosynthesis</keyword>
<feature type="active site" description="Schiff-base intermediate with substrate; via pyruvic acid; for decarboxylase activity" evidence="11">
    <location>
        <position position="256"/>
    </location>
</feature>
<feature type="active site" description="Charge relay system; for autoendoproteolytic cleavage activity" evidence="11">
    <location>
        <position position="168"/>
    </location>
</feature>
<dbReference type="InterPro" id="IPR033177">
    <property type="entry name" value="PSD-B"/>
</dbReference>
<accession>A0ABW3I581</accession>
<comment type="similarity">
    <text evidence="11">Belongs to the phosphatidylserine decarboxylase family. PSD-B subfamily. Prokaryotic type II sub-subfamily.</text>
</comment>
<name>A0ABW3I581_9FLAO</name>
<comment type="cofactor">
    <cofactor evidence="11">
        <name>pyruvate</name>
        <dbReference type="ChEBI" id="CHEBI:15361"/>
    </cofactor>
    <text evidence="11">Binds 1 pyruvoyl group covalently per subunit.</text>
</comment>
<dbReference type="Proteomes" id="UP001596997">
    <property type="component" value="Unassembled WGS sequence"/>
</dbReference>
<comment type="subunit">
    <text evidence="11">Heterodimer of a large membrane-associated beta subunit and a small pyruvoyl-containing alpha subunit.</text>
</comment>
<keyword evidence="9 11" id="KW-1208">Phospholipid metabolism</keyword>
<evidence type="ECO:0000256" key="11">
    <source>
        <dbReference type="HAMAP-Rule" id="MF_00663"/>
    </source>
</evidence>
<evidence type="ECO:0000256" key="7">
    <source>
        <dbReference type="ARBA" id="ARBA00023209"/>
    </source>
</evidence>
<evidence type="ECO:0000256" key="10">
    <source>
        <dbReference type="ARBA" id="ARBA00023317"/>
    </source>
</evidence>
<keyword evidence="13" id="KW-1185">Reference proteome</keyword>
<evidence type="ECO:0000256" key="6">
    <source>
        <dbReference type="ARBA" id="ARBA00023145"/>
    </source>
</evidence>
<comment type="pathway">
    <text evidence="1">Lipid metabolism.</text>
</comment>
<comment type="catalytic activity">
    <reaction evidence="11">
        <text>a 1,2-diacyl-sn-glycero-3-phospho-L-serine + H(+) = a 1,2-diacyl-sn-glycero-3-phosphoethanolamine + CO2</text>
        <dbReference type="Rhea" id="RHEA:20828"/>
        <dbReference type="ChEBI" id="CHEBI:15378"/>
        <dbReference type="ChEBI" id="CHEBI:16526"/>
        <dbReference type="ChEBI" id="CHEBI:57262"/>
        <dbReference type="ChEBI" id="CHEBI:64612"/>
        <dbReference type="EC" id="4.1.1.65"/>
    </reaction>
</comment>
<feature type="active site" description="Charge relay system; for autoendoproteolytic cleavage activity" evidence="11">
    <location>
        <position position="256"/>
    </location>
</feature>
<dbReference type="PANTHER" id="PTHR10067:SF17">
    <property type="entry name" value="PHOSPHATIDYLSERINE DECARBOXYLASE PROENZYME 2"/>
    <property type="match status" value="1"/>
</dbReference>
<dbReference type="GO" id="GO:0004609">
    <property type="term" value="F:phosphatidylserine decarboxylase activity"/>
    <property type="evidence" value="ECO:0007669"/>
    <property type="project" value="UniProtKB-EC"/>
</dbReference>
<keyword evidence="7 11" id="KW-0594">Phospholipid biosynthesis</keyword>
<keyword evidence="3 11" id="KW-0210">Decarboxylase</keyword>
<dbReference type="HAMAP" id="MF_00663">
    <property type="entry name" value="PS_decarb_PSD_B_type2"/>
    <property type="match status" value="1"/>
</dbReference>
<sequence>MKSITFLDRTTGKTITETPPSEGLLKFLYDNPFGKTAVLPLAKRKLISEIYGRKMNKAASTKKITGFVNQLGIDMSESVKSIEEFTSFNDFFYRKLKPNARPIGSGFVSPGDGKLLAFENVSDVHNFFVKGRKFTLPEFLNDANLAEKHKDSSMLILRLAPNDYHRYHFPYAGTPSEMTKIKGHYYSVSPYALASNFTKVFCENKREYCLLDTPDKGEMVIAPVGATMVGSIIETYHANQPVKKGDEMGYFAFGGSTIVVLVNKNKLTIDADILENTRNKIETFVKMGETIGQ</sequence>
<dbReference type="InterPro" id="IPR003817">
    <property type="entry name" value="PS_Dcarbxylase"/>
</dbReference>